<keyword evidence="1" id="KW-0175">Coiled coil</keyword>
<feature type="region of interest" description="Disordered" evidence="2">
    <location>
        <begin position="200"/>
        <end position="220"/>
    </location>
</feature>
<sequence length="241" mass="29556">MDRKQPMFELPFSNIRNAAFISVLETNHSVKVELKRVKEKLKEKNINSEKIKDQHNMKDEEISNLKEQLHTMWERAQLYVKQNEEFREELDKLKSTPENLNINDLYWQNEFLRTENLRIITVSNDLKKQQYLEKSKIDIEYNEIVKRHPIYLELQLDYDQLQKTLDLCKESTIGRKEEREKYEIKIVQLEMQIRSFQQQQQQQNQQQQPQQQMWNQPQNVYHQRQSFNSNYNSRNNRGRFY</sequence>
<keyword evidence="4" id="KW-1185">Reference proteome</keyword>
<reference evidence="3" key="1">
    <citation type="submission" date="2021-03" db="EMBL/GenBank/DDBJ databases">
        <authorList>
            <person name="Bekaert M."/>
        </authorList>
    </citation>
    <scope>NUCLEOTIDE SEQUENCE</scope>
</reference>
<name>A0A8S3TA86_MYTED</name>
<dbReference type="EMBL" id="CAJPWZ010002067">
    <property type="protein sequence ID" value="CAG2230420.1"/>
    <property type="molecule type" value="Genomic_DNA"/>
</dbReference>
<organism evidence="3 4">
    <name type="scientific">Mytilus edulis</name>
    <name type="common">Blue mussel</name>
    <dbReference type="NCBI Taxonomy" id="6550"/>
    <lineage>
        <taxon>Eukaryota</taxon>
        <taxon>Metazoa</taxon>
        <taxon>Spiralia</taxon>
        <taxon>Lophotrochozoa</taxon>
        <taxon>Mollusca</taxon>
        <taxon>Bivalvia</taxon>
        <taxon>Autobranchia</taxon>
        <taxon>Pteriomorphia</taxon>
        <taxon>Mytilida</taxon>
        <taxon>Mytiloidea</taxon>
        <taxon>Mytilidae</taxon>
        <taxon>Mytilinae</taxon>
        <taxon>Mytilus</taxon>
    </lineage>
</organism>
<comment type="caution">
    <text evidence="3">The sequence shown here is derived from an EMBL/GenBank/DDBJ whole genome shotgun (WGS) entry which is preliminary data.</text>
</comment>
<gene>
    <name evidence="3" type="ORF">MEDL_43261</name>
</gene>
<proteinExistence type="predicted"/>
<accession>A0A8S3TA86</accession>
<feature type="coiled-coil region" evidence="1">
    <location>
        <begin position="27"/>
        <end position="96"/>
    </location>
</feature>
<evidence type="ECO:0000313" key="3">
    <source>
        <dbReference type="EMBL" id="CAG2230420.1"/>
    </source>
</evidence>
<evidence type="ECO:0000256" key="2">
    <source>
        <dbReference type="SAM" id="MobiDB-lite"/>
    </source>
</evidence>
<protein>
    <submittedName>
        <fullName evidence="3">Uncharacterized protein</fullName>
    </submittedName>
</protein>
<dbReference type="OrthoDB" id="6187096at2759"/>
<evidence type="ECO:0000313" key="4">
    <source>
        <dbReference type="Proteomes" id="UP000683360"/>
    </source>
</evidence>
<evidence type="ECO:0000256" key="1">
    <source>
        <dbReference type="SAM" id="Coils"/>
    </source>
</evidence>
<dbReference type="Proteomes" id="UP000683360">
    <property type="component" value="Unassembled WGS sequence"/>
</dbReference>
<dbReference type="AlphaFoldDB" id="A0A8S3TA86"/>